<protein>
    <submittedName>
        <fullName evidence="2">Pectate lyase superfamily protein</fullName>
    </submittedName>
</protein>
<keyword evidence="2" id="KW-0456">Lyase</keyword>
<gene>
    <name evidence="2" type="ORF">Pan14r_36810</name>
</gene>
<dbReference type="InterPro" id="IPR012334">
    <property type="entry name" value="Pectin_lyas_fold"/>
</dbReference>
<feature type="domain" description="Rhamnogalacturonase A/B/Epimerase-like pectate lyase" evidence="1">
    <location>
        <begin position="422"/>
        <end position="520"/>
    </location>
</feature>
<dbReference type="GO" id="GO:0016829">
    <property type="term" value="F:lyase activity"/>
    <property type="evidence" value="ECO:0007669"/>
    <property type="project" value="UniProtKB-KW"/>
</dbReference>
<dbReference type="SUPFAM" id="SSF51126">
    <property type="entry name" value="Pectin lyase-like"/>
    <property type="match status" value="2"/>
</dbReference>
<evidence type="ECO:0000313" key="3">
    <source>
        <dbReference type="Proteomes" id="UP000317238"/>
    </source>
</evidence>
<dbReference type="OrthoDB" id="6502305at2"/>
<comment type="caution">
    <text evidence="2">The sequence shown here is derived from an EMBL/GenBank/DDBJ whole genome shotgun (WGS) entry which is preliminary data.</text>
</comment>
<feature type="domain" description="Rhamnogalacturonase A/B/Epimerase-like pectate lyase" evidence="1">
    <location>
        <begin position="50"/>
        <end position="280"/>
    </location>
</feature>
<dbReference type="Proteomes" id="UP000317238">
    <property type="component" value="Unassembled WGS sequence"/>
</dbReference>
<keyword evidence="3" id="KW-1185">Reference proteome</keyword>
<reference evidence="2 3" key="1">
    <citation type="submission" date="2019-02" db="EMBL/GenBank/DDBJ databases">
        <title>Deep-cultivation of Planctomycetes and their phenomic and genomic characterization uncovers novel biology.</title>
        <authorList>
            <person name="Wiegand S."/>
            <person name="Jogler M."/>
            <person name="Boedeker C."/>
            <person name="Pinto D."/>
            <person name="Vollmers J."/>
            <person name="Rivas-Marin E."/>
            <person name="Kohn T."/>
            <person name="Peeters S.H."/>
            <person name="Heuer A."/>
            <person name="Rast P."/>
            <person name="Oberbeckmann S."/>
            <person name="Bunk B."/>
            <person name="Jeske O."/>
            <person name="Meyerdierks A."/>
            <person name="Storesund J.E."/>
            <person name="Kallscheuer N."/>
            <person name="Luecker S."/>
            <person name="Lage O.M."/>
            <person name="Pohl T."/>
            <person name="Merkel B.J."/>
            <person name="Hornburger P."/>
            <person name="Mueller R.-W."/>
            <person name="Bruemmer F."/>
            <person name="Labrenz M."/>
            <person name="Spormann A.M."/>
            <person name="Op Den Camp H."/>
            <person name="Overmann J."/>
            <person name="Amann R."/>
            <person name="Jetten M.S.M."/>
            <person name="Mascher T."/>
            <person name="Medema M.H."/>
            <person name="Devos D.P."/>
            <person name="Kaster A.-K."/>
            <person name="Ovreas L."/>
            <person name="Rohde M."/>
            <person name="Galperin M.Y."/>
            <person name="Jogler C."/>
        </authorList>
    </citation>
    <scope>NUCLEOTIDE SEQUENCE [LARGE SCALE GENOMIC DNA]</scope>
    <source>
        <strain evidence="2 3">Pan14r</strain>
    </source>
</reference>
<dbReference type="RefSeq" id="WP_146439724.1">
    <property type="nucleotide sequence ID" value="NZ_SJPL01000001.1"/>
</dbReference>
<proteinExistence type="predicted"/>
<sequence length="738" mass="79831">MAHPILRLSVCILLVGVMGADARSAEDPDRVLASQPLSSLGMIDVTAPPFGADPTGKGDSTKAIQRAILFARDAQMVTYFPKGTYVVSDTLRCLHGRWDPDIGKLRNTRDLPCILVGDRSTAERPMIRLADHSAGYDDPTRPKHVVRFWAFGSGREQPTSALQPNINMNQMMIGIDVSVGQGNPGAVAIRHRAAQGSSIQDCTIDARGGLTGLEGGAGSGGSHFGITVVGGKVGIDYSETQPAPTLAGITLIDQEQAAIVNGSRQALTVVGCRIETNGHGPVIVTRQKTPHHGQLSMVDSTVDFKKPGENVVIDAQAAVTLHDVYVRGASTVVQSGQETLFKADQDGWIHVQELAAALPAPPLGSWTPMPGFRYETPMILNGNRSSSAIHALVDSVNGPPKDLVTRHLWRSSFPSWQSPGAVNVAELPYGARGDGRNDDTEAIQRAVDENRIVFLPKGVYKISRPIRLRSDTALIGVGRCYTWIEPLGGKRSAFVNPADPMPLIQTADDAQASTTLAFFGLATTLDAPGAYCLNWRCGGASVYRSVNVDMPAAWKAKRLKELPQYDFPLVRITGNGGGSFYNFHQESWALHGKEYRHVLIEGTRQPLRFYQCNPEHARSDANMEIRSASDVSVFGVKGEYQTPIIRMVDSDKIRIFGYGGNASAWPRRALFEIQDCSSYLLTNLVDSPRLQGAGSADHFAGEGSDPRTWSMVQVMVGGKSDLQLRPADRPVLIRRGDP</sequence>
<dbReference type="AlphaFoldDB" id="A0A5C5YA87"/>
<evidence type="ECO:0000313" key="2">
    <source>
        <dbReference type="EMBL" id="TWT71371.1"/>
    </source>
</evidence>
<dbReference type="InterPro" id="IPR011050">
    <property type="entry name" value="Pectin_lyase_fold/virulence"/>
</dbReference>
<dbReference type="EMBL" id="SJPL01000001">
    <property type="protein sequence ID" value="TWT71371.1"/>
    <property type="molecule type" value="Genomic_DNA"/>
</dbReference>
<accession>A0A5C5YA87</accession>
<organism evidence="2 3">
    <name type="scientific">Crateriforma conspicua</name>
    <dbReference type="NCBI Taxonomy" id="2527996"/>
    <lineage>
        <taxon>Bacteria</taxon>
        <taxon>Pseudomonadati</taxon>
        <taxon>Planctomycetota</taxon>
        <taxon>Planctomycetia</taxon>
        <taxon>Planctomycetales</taxon>
        <taxon>Planctomycetaceae</taxon>
        <taxon>Crateriforma</taxon>
    </lineage>
</organism>
<dbReference type="Gene3D" id="2.160.20.10">
    <property type="entry name" value="Single-stranded right-handed beta-helix, Pectin lyase-like"/>
    <property type="match status" value="2"/>
</dbReference>
<dbReference type="Pfam" id="PF12708">
    <property type="entry name" value="Pect-lyase_RHGA_epim"/>
    <property type="match status" value="2"/>
</dbReference>
<name>A0A5C5YA87_9PLAN</name>
<evidence type="ECO:0000259" key="1">
    <source>
        <dbReference type="Pfam" id="PF12708"/>
    </source>
</evidence>
<dbReference type="InterPro" id="IPR024535">
    <property type="entry name" value="RHGA/B-epi-like_pectate_lyase"/>
</dbReference>